<dbReference type="GO" id="GO:0003924">
    <property type="term" value="F:GTPase activity"/>
    <property type="evidence" value="ECO:0007669"/>
    <property type="project" value="InterPro"/>
</dbReference>
<dbReference type="Pfam" id="PF00071">
    <property type="entry name" value="Ras"/>
    <property type="match status" value="1"/>
</dbReference>
<dbReference type="InterPro" id="IPR001806">
    <property type="entry name" value="Small_GTPase"/>
</dbReference>
<feature type="compositionally biased region" description="Polar residues" evidence="3">
    <location>
        <begin position="101"/>
        <end position="114"/>
    </location>
</feature>
<dbReference type="InterPro" id="IPR003578">
    <property type="entry name" value="Small_GTPase_Rho"/>
</dbReference>
<evidence type="ECO:0000313" key="4">
    <source>
        <dbReference type="EMBL" id="KJZ72718.1"/>
    </source>
</evidence>
<feature type="compositionally biased region" description="Pro residues" evidence="3">
    <location>
        <begin position="137"/>
        <end position="149"/>
    </location>
</feature>
<dbReference type="SMART" id="SM00174">
    <property type="entry name" value="RHO"/>
    <property type="match status" value="1"/>
</dbReference>
<dbReference type="GO" id="GO:0007264">
    <property type="term" value="P:small GTPase-mediated signal transduction"/>
    <property type="evidence" value="ECO:0007669"/>
    <property type="project" value="InterPro"/>
</dbReference>
<dbReference type="OrthoDB" id="25896at2759"/>
<name>A0A0F7ZT94_9HYPO</name>
<dbReference type="GO" id="GO:0005525">
    <property type="term" value="F:GTP binding"/>
    <property type="evidence" value="ECO:0007669"/>
    <property type="project" value="UniProtKB-KW"/>
</dbReference>
<dbReference type="Gene3D" id="3.40.50.300">
    <property type="entry name" value="P-loop containing nucleotide triphosphate hydrolases"/>
    <property type="match status" value="1"/>
</dbReference>
<reference evidence="4 5" key="1">
    <citation type="journal article" date="2014" name="Genome Biol. Evol.">
        <title>Comparative genomics and transcriptomics analyses reveal divergent lifestyle features of nematode endoparasitic fungus Hirsutella minnesotensis.</title>
        <authorList>
            <person name="Lai Y."/>
            <person name="Liu K."/>
            <person name="Zhang X."/>
            <person name="Zhang X."/>
            <person name="Li K."/>
            <person name="Wang N."/>
            <person name="Shu C."/>
            <person name="Wu Y."/>
            <person name="Wang C."/>
            <person name="Bushley K.E."/>
            <person name="Xiang M."/>
            <person name="Liu X."/>
        </authorList>
    </citation>
    <scope>NUCLEOTIDE SEQUENCE [LARGE SCALE GENOMIC DNA]</scope>
    <source>
        <strain evidence="4 5">3608</strain>
    </source>
</reference>
<evidence type="ECO:0000256" key="1">
    <source>
        <dbReference type="ARBA" id="ARBA00022741"/>
    </source>
</evidence>
<dbReference type="EMBL" id="KQ030543">
    <property type="protein sequence ID" value="KJZ72718.1"/>
    <property type="molecule type" value="Genomic_DNA"/>
</dbReference>
<dbReference type="PANTHER" id="PTHR24072">
    <property type="entry name" value="RHO FAMILY GTPASE"/>
    <property type="match status" value="1"/>
</dbReference>
<gene>
    <name evidence="4" type="ORF">HIM_07910</name>
</gene>
<accession>A0A0F7ZT94</accession>
<sequence>MDSSYVARDQRRYAIYAGQDPDNPDENVQRILDWCRSVPSREDREDPFADVRVTAVTTPTQPTEEEHDETTVVEYPPDLPPRPPARLSFFRSPTPRFGSSEAASQQVRPASRSTLHAPALSSKVLGLFSRKRKQRSPSPPPAPPSPPQPMRLHFLFVGGRGCGQTSLLFRSRFGYCPDVMTTTFPSLGSGPQANHVRNDTSGAPDLNTVERLTYMPWHCVFLCFDVRNKISMLTIVQWWIHARSRGFNRQTQGFEPLVDLVGMKMDLRDECRRGTSCPGGDICNSCCISRSDIRANAHSIRASRCIEVSAKTGEGIHELLEDSAAEATRRVLIRQASATAPSKRRRA</sequence>
<evidence type="ECO:0000313" key="5">
    <source>
        <dbReference type="Proteomes" id="UP000054481"/>
    </source>
</evidence>
<dbReference type="Proteomes" id="UP000054481">
    <property type="component" value="Unassembled WGS sequence"/>
</dbReference>
<protein>
    <submittedName>
        <fullName evidence="4">Uncharacterized protein</fullName>
    </submittedName>
</protein>
<proteinExistence type="predicted"/>
<dbReference type="SUPFAM" id="SSF52540">
    <property type="entry name" value="P-loop containing nucleoside triphosphate hydrolases"/>
    <property type="match status" value="1"/>
</dbReference>
<feature type="region of interest" description="Disordered" evidence="3">
    <location>
        <begin position="130"/>
        <end position="150"/>
    </location>
</feature>
<dbReference type="AlphaFoldDB" id="A0A0F7ZT94"/>
<organism evidence="4 5">
    <name type="scientific">Hirsutella minnesotensis 3608</name>
    <dbReference type="NCBI Taxonomy" id="1043627"/>
    <lineage>
        <taxon>Eukaryota</taxon>
        <taxon>Fungi</taxon>
        <taxon>Dikarya</taxon>
        <taxon>Ascomycota</taxon>
        <taxon>Pezizomycotina</taxon>
        <taxon>Sordariomycetes</taxon>
        <taxon>Hypocreomycetidae</taxon>
        <taxon>Hypocreales</taxon>
        <taxon>Ophiocordycipitaceae</taxon>
        <taxon>Hirsutella</taxon>
    </lineage>
</organism>
<feature type="region of interest" description="Disordered" evidence="3">
    <location>
        <begin position="41"/>
        <end position="116"/>
    </location>
</feature>
<evidence type="ECO:0000256" key="3">
    <source>
        <dbReference type="SAM" id="MobiDB-lite"/>
    </source>
</evidence>
<keyword evidence="1" id="KW-0547">Nucleotide-binding</keyword>
<dbReference type="InterPro" id="IPR027417">
    <property type="entry name" value="P-loop_NTPase"/>
</dbReference>
<keyword evidence="5" id="KW-1185">Reference proteome</keyword>
<evidence type="ECO:0000256" key="2">
    <source>
        <dbReference type="ARBA" id="ARBA00023134"/>
    </source>
</evidence>
<keyword evidence="2" id="KW-0342">GTP-binding</keyword>